<dbReference type="Gene3D" id="1.20.1560.10">
    <property type="entry name" value="ABC transporter type 1, transmembrane domain"/>
    <property type="match status" value="1"/>
</dbReference>
<evidence type="ECO:0000256" key="1">
    <source>
        <dbReference type="ARBA" id="ARBA00022692"/>
    </source>
</evidence>
<evidence type="ECO:0000256" key="3">
    <source>
        <dbReference type="ARBA" id="ARBA00023136"/>
    </source>
</evidence>
<name>A0A4P9YT27_9FUNG</name>
<dbReference type="GO" id="GO:0016020">
    <property type="term" value="C:membrane"/>
    <property type="evidence" value="ECO:0007669"/>
    <property type="project" value="InterPro"/>
</dbReference>
<dbReference type="AlphaFoldDB" id="A0A4P9YT27"/>
<dbReference type="EMBL" id="KZ991481">
    <property type="protein sequence ID" value="RKP22934.1"/>
    <property type="molecule type" value="Genomic_DNA"/>
</dbReference>
<protein>
    <submittedName>
        <fullName evidence="5">Uncharacterized protein</fullName>
    </submittedName>
</protein>
<proteinExistence type="predicted"/>
<organism evidence="5 6">
    <name type="scientific">Syncephalis pseudoplumigaleata</name>
    <dbReference type="NCBI Taxonomy" id="1712513"/>
    <lineage>
        <taxon>Eukaryota</taxon>
        <taxon>Fungi</taxon>
        <taxon>Fungi incertae sedis</taxon>
        <taxon>Zoopagomycota</taxon>
        <taxon>Zoopagomycotina</taxon>
        <taxon>Zoopagomycetes</taxon>
        <taxon>Zoopagales</taxon>
        <taxon>Piptocephalidaceae</taxon>
        <taxon>Syncephalis</taxon>
    </lineage>
</organism>
<evidence type="ECO:0000256" key="4">
    <source>
        <dbReference type="SAM" id="Phobius"/>
    </source>
</evidence>
<feature type="non-terminal residue" evidence="5">
    <location>
        <position position="161"/>
    </location>
</feature>
<accession>A0A4P9YT27</accession>
<dbReference type="InterPro" id="IPR036640">
    <property type="entry name" value="ABC1_TM_sf"/>
</dbReference>
<dbReference type="GO" id="GO:0005524">
    <property type="term" value="F:ATP binding"/>
    <property type="evidence" value="ECO:0007669"/>
    <property type="project" value="InterPro"/>
</dbReference>
<keyword evidence="2 4" id="KW-1133">Transmembrane helix</keyword>
<keyword evidence="6" id="KW-1185">Reference proteome</keyword>
<evidence type="ECO:0000313" key="6">
    <source>
        <dbReference type="Proteomes" id="UP000278143"/>
    </source>
</evidence>
<keyword evidence="1 4" id="KW-0812">Transmembrane</keyword>
<reference evidence="6" key="1">
    <citation type="journal article" date="2018" name="Nat. Microbiol.">
        <title>Leveraging single-cell genomics to expand the fungal tree of life.</title>
        <authorList>
            <person name="Ahrendt S.R."/>
            <person name="Quandt C.A."/>
            <person name="Ciobanu D."/>
            <person name="Clum A."/>
            <person name="Salamov A."/>
            <person name="Andreopoulos B."/>
            <person name="Cheng J.F."/>
            <person name="Woyke T."/>
            <person name="Pelin A."/>
            <person name="Henrissat B."/>
            <person name="Reynolds N.K."/>
            <person name="Benny G.L."/>
            <person name="Smith M.E."/>
            <person name="James T.Y."/>
            <person name="Grigoriev I.V."/>
        </authorList>
    </citation>
    <scope>NUCLEOTIDE SEQUENCE [LARGE SCALE GENOMIC DNA]</scope>
    <source>
        <strain evidence="6">Benny S71-1</strain>
    </source>
</reference>
<keyword evidence="3 4" id="KW-0472">Membrane</keyword>
<sequence>MFLWQQYHDTDHAPPSYLLVALSQQTLAWLIIAYGIRRTHGDLEQLEAGARAQPKSKRSPRAGGVGWHEYVERMRTLLPFMWPKGDPRLQSLIIICGCLLFLGRIVNVMVPVQYKRLVDALGGNGHTPIFAWREVLWFVGLRFLQGNVGVVATAQTFLWIP</sequence>
<feature type="transmembrane region" description="Helical" evidence="4">
    <location>
        <begin position="91"/>
        <end position="110"/>
    </location>
</feature>
<dbReference type="OrthoDB" id="6500128at2759"/>
<dbReference type="Proteomes" id="UP000278143">
    <property type="component" value="Unassembled WGS sequence"/>
</dbReference>
<gene>
    <name evidence="5" type="ORF">SYNPS1DRAFT_25120</name>
</gene>
<evidence type="ECO:0000256" key="2">
    <source>
        <dbReference type="ARBA" id="ARBA00022989"/>
    </source>
</evidence>
<evidence type="ECO:0000313" key="5">
    <source>
        <dbReference type="EMBL" id="RKP22934.1"/>
    </source>
</evidence>